<accession>A0A255YR43</accession>
<dbReference type="PANTHER" id="PTHR16128:SF5">
    <property type="entry name" value="FAD_NAD(P)-BINDING OXIDOREDUCTASE FAMILY PROTEIN"/>
    <property type="match status" value="1"/>
</dbReference>
<organism evidence="2 3">
    <name type="scientific">Niveispirillum lacus</name>
    <dbReference type="NCBI Taxonomy" id="1981099"/>
    <lineage>
        <taxon>Bacteria</taxon>
        <taxon>Pseudomonadati</taxon>
        <taxon>Pseudomonadota</taxon>
        <taxon>Alphaproteobacteria</taxon>
        <taxon>Rhodospirillales</taxon>
        <taxon>Azospirillaceae</taxon>
        <taxon>Niveispirillum</taxon>
    </lineage>
</organism>
<dbReference type="AlphaFoldDB" id="A0A255YR43"/>
<dbReference type="Gene3D" id="3.90.660.10">
    <property type="match status" value="1"/>
</dbReference>
<protein>
    <recommendedName>
        <fullName evidence="1">Amine oxidase domain-containing protein</fullName>
    </recommendedName>
</protein>
<dbReference type="GO" id="GO:0016491">
    <property type="term" value="F:oxidoreductase activity"/>
    <property type="evidence" value="ECO:0007669"/>
    <property type="project" value="InterPro"/>
</dbReference>
<dbReference type="Proteomes" id="UP000216998">
    <property type="component" value="Unassembled WGS sequence"/>
</dbReference>
<feature type="domain" description="Amine oxidase" evidence="1">
    <location>
        <begin position="164"/>
        <end position="384"/>
    </location>
</feature>
<dbReference type="Gene3D" id="3.50.50.60">
    <property type="entry name" value="FAD/NAD(P)-binding domain"/>
    <property type="match status" value="1"/>
</dbReference>
<evidence type="ECO:0000259" key="1">
    <source>
        <dbReference type="Pfam" id="PF01593"/>
    </source>
</evidence>
<dbReference type="InterPro" id="IPR002937">
    <property type="entry name" value="Amino_oxidase"/>
</dbReference>
<dbReference type="SUPFAM" id="SSF51905">
    <property type="entry name" value="FAD/NAD(P)-binding domain"/>
    <property type="match status" value="1"/>
</dbReference>
<dbReference type="PANTHER" id="PTHR16128">
    <property type="entry name" value="FAD/NAD(P)-BINDING OXIDOREDUCTASE FAMILY PROTEIN"/>
    <property type="match status" value="1"/>
</dbReference>
<gene>
    <name evidence="2" type="ORF">CHU95_21320</name>
</gene>
<keyword evidence="3" id="KW-1185">Reference proteome</keyword>
<name>A0A255YR43_9PROT</name>
<comment type="caution">
    <text evidence="2">The sequence shown here is derived from an EMBL/GenBank/DDBJ whole genome shotgun (WGS) entry which is preliminary data.</text>
</comment>
<proteinExistence type="predicted"/>
<evidence type="ECO:0000313" key="2">
    <source>
        <dbReference type="EMBL" id="OYQ31679.1"/>
    </source>
</evidence>
<dbReference type="InterPro" id="IPR036188">
    <property type="entry name" value="FAD/NAD-bd_sf"/>
</dbReference>
<reference evidence="2 3" key="1">
    <citation type="submission" date="2017-07" db="EMBL/GenBank/DDBJ databases">
        <title>Niveispirillum cyanobacteriorum sp. nov., isolated from cyanobacterial aggregates in a eutrophic lake.</title>
        <authorList>
            <person name="Cai H."/>
        </authorList>
    </citation>
    <scope>NUCLEOTIDE SEQUENCE [LARGE SCALE GENOMIC DNA]</scope>
    <source>
        <strain evidence="3">TH1-14</strain>
    </source>
</reference>
<sequence>MSNRYGWPIPCSAPRSPDPVQPLLSASGLASAPRYPMSIMVYFPDRGRDRVPDAYWALRQHKQPVAIIGAGVAGLTAARLLSPRIPTVLYDAAASVGGRLATRRCDGHAFDHGAQFFKPRHPRFAAEVRRLVDQGVVAPWIARFAEFRGGTIASRRQWTSESAHYVGIGGMGALAASWATGLDLRLSRRVTGLRSALDGTWLTLDSDGEQGPFGLVILALPAPGAHALLPADCPLRSVTARARMKSCYALMLGLDGDLDLGFDAALVKDAPLSWISVTGSRPGHQGPSGIVALAANAWADANRDRPPADIQAALLAALSDLCERPFHASVTTLHHWPSANSDPVRADGPQIDPDHRIALCGDWLRQGRVEAAFLSGAQIADTIIAAMVTKG</sequence>
<dbReference type="EMBL" id="NOXU01000032">
    <property type="protein sequence ID" value="OYQ31679.1"/>
    <property type="molecule type" value="Genomic_DNA"/>
</dbReference>
<dbReference type="Pfam" id="PF01593">
    <property type="entry name" value="Amino_oxidase"/>
    <property type="match status" value="1"/>
</dbReference>
<dbReference type="OrthoDB" id="5792777at2"/>
<evidence type="ECO:0000313" key="3">
    <source>
        <dbReference type="Proteomes" id="UP000216998"/>
    </source>
</evidence>
<dbReference type="Pfam" id="PF13450">
    <property type="entry name" value="NAD_binding_8"/>
    <property type="match status" value="1"/>
</dbReference>